<dbReference type="SUPFAM" id="SSF103481">
    <property type="entry name" value="Multidrug resistance efflux transporter EmrE"/>
    <property type="match status" value="2"/>
</dbReference>
<feature type="transmembrane region" description="Helical" evidence="6">
    <location>
        <begin position="244"/>
        <end position="265"/>
    </location>
</feature>
<protein>
    <submittedName>
        <fullName evidence="8">DMT family transporter</fullName>
    </submittedName>
</protein>
<feature type="domain" description="EamA" evidence="7">
    <location>
        <begin position="4"/>
        <end position="138"/>
    </location>
</feature>
<dbReference type="InterPro" id="IPR037185">
    <property type="entry name" value="EmrE-like"/>
</dbReference>
<dbReference type="PANTHER" id="PTHR32322:SF2">
    <property type="entry name" value="EAMA DOMAIN-CONTAINING PROTEIN"/>
    <property type="match status" value="1"/>
</dbReference>
<name>A0ABP8V336_9GAMM</name>
<feature type="domain" description="EamA" evidence="7">
    <location>
        <begin position="152"/>
        <end position="287"/>
    </location>
</feature>
<keyword evidence="9" id="KW-1185">Reference proteome</keyword>
<feature type="transmembrane region" description="Helical" evidence="6">
    <location>
        <begin position="89"/>
        <end position="113"/>
    </location>
</feature>
<dbReference type="PANTHER" id="PTHR32322">
    <property type="entry name" value="INNER MEMBRANE TRANSPORTER"/>
    <property type="match status" value="1"/>
</dbReference>
<gene>
    <name evidence="8" type="ORF">GCM10023116_22670</name>
</gene>
<comment type="similarity">
    <text evidence="2">Belongs to the EamA transporter family.</text>
</comment>
<comment type="caution">
    <text evidence="8">The sequence shown here is derived from an EMBL/GenBank/DDBJ whole genome shotgun (WGS) entry which is preliminary data.</text>
</comment>
<feature type="transmembrane region" description="Helical" evidence="6">
    <location>
        <begin position="177"/>
        <end position="195"/>
    </location>
</feature>
<evidence type="ECO:0000256" key="2">
    <source>
        <dbReference type="ARBA" id="ARBA00007362"/>
    </source>
</evidence>
<feature type="transmembrane region" description="Helical" evidence="6">
    <location>
        <begin position="125"/>
        <end position="142"/>
    </location>
</feature>
<comment type="subcellular location">
    <subcellularLocation>
        <location evidence="1">Membrane</location>
        <topology evidence="1">Multi-pass membrane protein</topology>
    </subcellularLocation>
</comment>
<dbReference type="RefSeq" id="WP_345196052.1">
    <property type="nucleotide sequence ID" value="NZ_BAABFL010000346.1"/>
</dbReference>
<dbReference type="Proteomes" id="UP001500604">
    <property type="component" value="Unassembled WGS sequence"/>
</dbReference>
<accession>A0ABP8V336</accession>
<keyword evidence="5 6" id="KW-0472">Membrane</keyword>
<organism evidence="8 9">
    <name type="scientific">Kistimonas scapharcae</name>
    <dbReference type="NCBI Taxonomy" id="1036133"/>
    <lineage>
        <taxon>Bacteria</taxon>
        <taxon>Pseudomonadati</taxon>
        <taxon>Pseudomonadota</taxon>
        <taxon>Gammaproteobacteria</taxon>
        <taxon>Oceanospirillales</taxon>
        <taxon>Endozoicomonadaceae</taxon>
        <taxon>Kistimonas</taxon>
    </lineage>
</organism>
<keyword evidence="4 6" id="KW-1133">Transmembrane helix</keyword>
<feature type="transmembrane region" description="Helical" evidence="6">
    <location>
        <begin position="7"/>
        <end position="27"/>
    </location>
</feature>
<dbReference type="Pfam" id="PF00892">
    <property type="entry name" value="EamA"/>
    <property type="match status" value="2"/>
</dbReference>
<evidence type="ECO:0000256" key="1">
    <source>
        <dbReference type="ARBA" id="ARBA00004141"/>
    </source>
</evidence>
<proteinExistence type="inferred from homology"/>
<dbReference type="InterPro" id="IPR050638">
    <property type="entry name" value="AA-Vitamin_Transporters"/>
</dbReference>
<dbReference type="Gene3D" id="1.10.3730.20">
    <property type="match status" value="1"/>
</dbReference>
<dbReference type="InterPro" id="IPR000620">
    <property type="entry name" value="EamA_dom"/>
</dbReference>
<evidence type="ECO:0000256" key="4">
    <source>
        <dbReference type="ARBA" id="ARBA00022989"/>
    </source>
</evidence>
<evidence type="ECO:0000256" key="5">
    <source>
        <dbReference type="ARBA" id="ARBA00023136"/>
    </source>
</evidence>
<feature type="transmembrane region" description="Helical" evidence="6">
    <location>
        <begin position="33"/>
        <end position="53"/>
    </location>
</feature>
<keyword evidence="3 6" id="KW-0812">Transmembrane</keyword>
<evidence type="ECO:0000256" key="6">
    <source>
        <dbReference type="SAM" id="Phobius"/>
    </source>
</evidence>
<evidence type="ECO:0000256" key="3">
    <source>
        <dbReference type="ARBA" id="ARBA00022692"/>
    </source>
</evidence>
<feature type="transmembrane region" description="Helical" evidence="6">
    <location>
        <begin position="215"/>
        <end position="237"/>
    </location>
</feature>
<sequence length="303" mass="33039">MQRIAYIAFAALGLIWGSNFLFMKWAAEWVTPSQIVFLRIFFGFLPLLAYALYRRELRWSHWRYWHHFLVMSLLATVLYYYAFARGTTLLLSSVAGMLSGSIPLFSFVMTLLFLRDETVSVQKGIGVALGFAGVLLIARPWVGGIDGVNVEGAVCMVLGSLSLGGSFVYARKCLSGLNLSAVALPTYQIGCALLLSTVVTDFEGMSRIAEDPKTLVGVGVGLGMLGTGIAFILYYFIVGRLGAVTASASTYIPPVVALIIGFFVVHEPVTLLDLVAMGLILCGVYFLQTEKQWIGEGFVKSHS</sequence>
<evidence type="ECO:0000259" key="7">
    <source>
        <dbReference type="Pfam" id="PF00892"/>
    </source>
</evidence>
<evidence type="ECO:0000313" key="9">
    <source>
        <dbReference type="Proteomes" id="UP001500604"/>
    </source>
</evidence>
<evidence type="ECO:0000313" key="8">
    <source>
        <dbReference type="EMBL" id="GAA4649984.1"/>
    </source>
</evidence>
<dbReference type="EMBL" id="BAABFL010000346">
    <property type="protein sequence ID" value="GAA4649984.1"/>
    <property type="molecule type" value="Genomic_DNA"/>
</dbReference>
<feature type="transmembrane region" description="Helical" evidence="6">
    <location>
        <begin position="65"/>
        <end position="83"/>
    </location>
</feature>
<feature type="transmembrane region" description="Helical" evidence="6">
    <location>
        <begin position="271"/>
        <end position="287"/>
    </location>
</feature>
<feature type="transmembrane region" description="Helical" evidence="6">
    <location>
        <begin position="148"/>
        <end position="170"/>
    </location>
</feature>
<reference evidence="9" key="1">
    <citation type="journal article" date="2019" name="Int. J. Syst. Evol. Microbiol.">
        <title>The Global Catalogue of Microorganisms (GCM) 10K type strain sequencing project: providing services to taxonomists for standard genome sequencing and annotation.</title>
        <authorList>
            <consortium name="The Broad Institute Genomics Platform"/>
            <consortium name="The Broad Institute Genome Sequencing Center for Infectious Disease"/>
            <person name="Wu L."/>
            <person name="Ma J."/>
        </authorList>
    </citation>
    <scope>NUCLEOTIDE SEQUENCE [LARGE SCALE GENOMIC DNA]</scope>
    <source>
        <strain evidence="9">JCM 17805</strain>
    </source>
</reference>